<organism evidence="1 2">
    <name type="scientific">Tuber borchii</name>
    <name type="common">White truffle</name>
    <dbReference type="NCBI Taxonomy" id="42251"/>
    <lineage>
        <taxon>Eukaryota</taxon>
        <taxon>Fungi</taxon>
        <taxon>Dikarya</taxon>
        <taxon>Ascomycota</taxon>
        <taxon>Pezizomycotina</taxon>
        <taxon>Pezizomycetes</taxon>
        <taxon>Pezizales</taxon>
        <taxon>Tuberaceae</taxon>
        <taxon>Tuber</taxon>
    </lineage>
</organism>
<dbReference type="Gene3D" id="1.25.40.20">
    <property type="entry name" value="Ankyrin repeat-containing domain"/>
    <property type="match status" value="1"/>
</dbReference>
<comment type="caution">
    <text evidence="1">The sequence shown here is derived from an EMBL/GenBank/DDBJ whole genome shotgun (WGS) entry which is preliminary data.</text>
</comment>
<dbReference type="InterPro" id="IPR036770">
    <property type="entry name" value="Ankyrin_rpt-contain_sf"/>
</dbReference>
<dbReference type="EMBL" id="NESQ01000018">
    <property type="protein sequence ID" value="PUU83076.1"/>
    <property type="molecule type" value="Genomic_DNA"/>
</dbReference>
<dbReference type="AlphaFoldDB" id="A0A2T7A5Q7"/>
<protein>
    <submittedName>
        <fullName evidence="1">Uncharacterized protein</fullName>
    </submittedName>
</protein>
<dbReference type="InterPro" id="IPR002110">
    <property type="entry name" value="Ankyrin_rpt"/>
</dbReference>
<feature type="non-terminal residue" evidence="1">
    <location>
        <position position="1"/>
    </location>
</feature>
<evidence type="ECO:0000313" key="2">
    <source>
        <dbReference type="Proteomes" id="UP000244722"/>
    </source>
</evidence>
<gene>
    <name evidence="1" type="ORF">B9Z19DRAFT_951060</name>
</gene>
<accession>A0A2T7A5Q7</accession>
<dbReference type="SUPFAM" id="SSF48403">
    <property type="entry name" value="Ankyrin repeat"/>
    <property type="match status" value="1"/>
</dbReference>
<keyword evidence="2" id="KW-1185">Reference proteome</keyword>
<proteinExistence type="predicted"/>
<dbReference type="Proteomes" id="UP000244722">
    <property type="component" value="Unassembled WGS sequence"/>
</dbReference>
<dbReference type="Pfam" id="PF12796">
    <property type="entry name" value="Ank_2"/>
    <property type="match status" value="1"/>
</dbReference>
<feature type="non-terminal residue" evidence="1">
    <location>
        <position position="80"/>
    </location>
</feature>
<reference evidence="1 2" key="1">
    <citation type="submission" date="2017-04" db="EMBL/GenBank/DDBJ databases">
        <title>Draft genome sequence of Tuber borchii Vittad., a whitish edible truffle.</title>
        <authorList>
            <consortium name="DOE Joint Genome Institute"/>
            <person name="Murat C."/>
            <person name="Kuo A."/>
            <person name="Barry K.W."/>
            <person name="Clum A."/>
            <person name="Dockter R.B."/>
            <person name="Fauchery L."/>
            <person name="Iotti M."/>
            <person name="Kohler A."/>
            <person name="Labutti K."/>
            <person name="Lindquist E.A."/>
            <person name="Lipzen A."/>
            <person name="Ohm R.A."/>
            <person name="Wang M."/>
            <person name="Grigoriev I.V."/>
            <person name="Zambonelli A."/>
            <person name="Martin F.M."/>
        </authorList>
    </citation>
    <scope>NUCLEOTIDE SEQUENCE [LARGE SCALE GENOMIC DNA]</scope>
    <source>
        <strain evidence="1 2">Tbo3840</strain>
    </source>
</reference>
<name>A0A2T7A5Q7_TUBBO</name>
<dbReference type="OrthoDB" id="539213at2759"/>
<sequence>VRTLLDCGVSAELGDGESWSMIHWAAHYGSLAAVEEFISREEVAIDVRSRDGFTPLCIASRDGRSDIVQPLLDSHRVDPN</sequence>
<evidence type="ECO:0000313" key="1">
    <source>
        <dbReference type="EMBL" id="PUU83076.1"/>
    </source>
</evidence>